<dbReference type="PANTHER" id="PTHR11091:SF0">
    <property type="entry name" value="MALATE DEHYDROGENASE"/>
    <property type="match status" value="1"/>
</dbReference>
<comment type="similarity">
    <text evidence="1">Belongs to the LDH2/MDH2 oxidoreductase family.</text>
</comment>
<dbReference type="EMBL" id="NKHU02000087">
    <property type="protein sequence ID" value="RHZ56578.1"/>
    <property type="molecule type" value="Genomic_DNA"/>
</dbReference>
<sequence length="357" mass="38558">MPVARNLFVQANNLKHFIQSVLTGHGVPSPSARIVSDCLALADLRGIDTHGINRLPSYLDQIKAGVLDPKAKPTVAQVTPVVAQVDCHNGLAYVAATQGIERAIDMANSYGIGLVSVKHSSHLGMSAWVVQKALDAGMMSMVLTNASPTVPVWGGSVKLMGTSPIACGAPGGREKPFLMDMATTVATKGRILKAPRNGEEIPDTWALDRKGNPTTDPEEALKGGLRPIGDHKGSALAILMDLFAGVFTGSAFAGQVGSPDDVSKFSDIGHLFIVLKPDLFMPWEEYCKRADHLYRTVVDSEPLDGVERIYYPGEREQLTYEERLRSGVPLTRMDIDKLNTYADAVGVERLVVSKRRE</sequence>
<accession>A0A397H3Y2</accession>
<dbReference type="InterPro" id="IPR003767">
    <property type="entry name" value="Malate/L-lactate_DH-like"/>
</dbReference>
<dbReference type="Gene3D" id="1.10.1530.10">
    <property type="match status" value="1"/>
</dbReference>
<comment type="caution">
    <text evidence="3">The sequence shown here is derived from an EMBL/GenBank/DDBJ whole genome shotgun (WGS) entry which is preliminary data.</text>
</comment>
<evidence type="ECO:0000313" key="3">
    <source>
        <dbReference type="EMBL" id="RHZ56578.1"/>
    </source>
</evidence>
<evidence type="ECO:0000313" key="4">
    <source>
        <dbReference type="Proteomes" id="UP000215305"/>
    </source>
</evidence>
<keyword evidence="2" id="KW-0560">Oxidoreductase</keyword>
<dbReference type="InterPro" id="IPR043143">
    <property type="entry name" value="Mal/L-sulf/L-lact_DH-like_NADP"/>
</dbReference>
<dbReference type="Gene3D" id="3.30.1370.60">
    <property type="entry name" value="Hypothetical oxidoreductase yiak, domain 2"/>
    <property type="match status" value="1"/>
</dbReference>
<evidence type="ECO:0000256" key="2">
    <source>
        <dbReference type="ARBA" id="ARBA00023002"/>
    </source>
</evidence>
<protein>
    <recommendedName>
        <fullName evidence="5">Malate/L-lactate dehydrogenase</fullName>
    </recommendedName>
</protein>
<dbReference type="Proteomes" id="UP000215305">
    <property type="component" value="Unassembled WGS sequence"/>
</dbReference>
<dbReference type="Pfam" id="PF02615">
    <property type="entry name" value="Ldh_2"/>
    <property type="match status" value="1"/>
</dbReference>
<dbReference type="PANTHER" id="PTHR11091">
    <property type="entry name" value="OXIDOREDUCTASE-RELATED"/>
    <property type="match status" value="1"/>
</dbReference>
<dbReference type="OrthoDB" id="7881616at2759"/>
<reference evidence="3" key="1">
    <citation type="submission" date="2018-08" db="EMBL/GenBank/DDBJ databases">
        <title>Draft genome sequence of azole-resistant Aspergillus thermomutatus (Neosartorya pseudofischeri) strain HMR AF 39, isolated from a human nasal aspirate.</title>
        <authorList>
            <person name="Parent-Michaud M."/>
            <person name="Dufresne P.J."/>
            <person name="Fournier E."/>
            <person name="Martineau C."/>
            <person name="Moreira S."/>
            <person name="Perkins V."/>
            <person name="De Repentigny L."/>
            <person name="Dufresne S.F."/>
        </authorList>
    </citation>
    <scope>NUCLEOTIDE SEQUENCE [LARGE SCALE GENOMIC DNA]</scope>
    <source>
        <strain evidence="3">HMR AF 39</strain>
    </source>
</reference>
<dbReference type="GeneID" id="38125730"/>
<dbReference type="STRING" id="41047.A0A397H3Y2"/>
<dbReference type="GO" id="GO:0016491">
    <property type="term" value="F:oxidoreductase activity"/>
    <property type="evidence" value="ECO:0007669"/>
    <property type="project" value="UniProtKB-KW"/>
</dbReference>
<dbReference type="VEuPathDB" id="FungiDB:CDV56_103756"/>
<organism evidence="3 4">
    <name type="scientific">Aspergillus thermomutatus</name>
    <name type="common">Neosartorya pseudofischeri</name>
    <dbReference type="NCBI Taxonomy" id="41047"/>
    <lineage>
        <taxon>Eukaryota</taxon>
        <taxon>Fungi</taxon>
        <taxon>Dikarya</taxon>
        <taxon>Ascomycota</taxon>
        <taxon>Pezizomycotina</taxon>
        <taxon>Eurotiomycetes</taxon>
        <taxon>Eurotiomycetidae</taxon>
        <taxon>Eurotiales</taxon>
        <taxon>Aspergillaceae</taxon>
        <taxon>Aspergillus</taxon>
        <taxon>Aspergillus subgen. Fumigati</taxon>
    </lineage>
</organism>
<proteinExistence type="inferred from homology"/>
<evidence type="ECO:0008006" key="5">
    <source>
        <dbReference type="Google" id="ProtNLM"/>
    </source>
</evidence>
<dbReference type="InterPro" id="IPR043144">
    <property type="entry name" value="Mal/L-sulf/L-lact_DH-like_ah"/>
</dbReference>
<dbReference type="InterPro" id="IPR036111">
    <property type="entry name" value="Mal/L-sulfo/L-lacto_DH-like_sf"/>
</dbReference>
<dbReference type="AlphaFoldDB" id="A0A397H3Y2"/>
<dbReference type="SUPFAM" id="SSF89733">
    <property type="entry name" value="L-sulfolactate dehydrogenase-like"/>
    <property type="match status" value="1"/>
</dbReference>
<name>A0A397H3Y2_ASPTH</name>
<keyword evidence="4" id="KW-1185">Reference proteome</keyword>
<evidence type="ECO:0000256" key="1">
    <source>
        <dbReference type="ARBA" id="ARBA00006056"/>
    </source>
</evidence>
<dbReference type="RefSeq" id="XP_026614748.1">
    <property type="nucleotide sequence ID" value="XM_026757375.1"/>
</dbReference>
<gene>
    <name evidence="3" type="ORF">CDV56_103756</name>
</gene>